<reference evidence="3 4" key="1">
    <citation type="submission" date="2018-06" db="EMBL/GenBank/DDBJ databases">
        <title>Genomic Encyclopedia of Type Strains, Phase IV (KMG-IV): sequencing the most valuable type-strain genomes for metagenomic binning, comparative biology and taxonomic classification.</title>
        <authorList>
            <person name="Goeker M."/>
        </authorList>
    </citation>
    <scope>NUCLEOTIDE SEQUENCE [LARGE SCALE GENOMIC DNA]</scope>
    <source>
        <strain evidence="3 4">DSM 24032</strain>
    </source>
</reference>
<dbReference type="RefSeq" id="WP_113955970.1">
    <property type="nucleotide sequence ID" value="NZ_QNRT01000010.1"/>
</dbReference>
<keyword evidence="1" id="KW-1133">Transmembrane helix</keyword>
<feature type="transmembrane region" description="Helical" evidence="1">
    <location>
        <begin position="196"/>
        <end position="218"/>
    </location>
</feature>
<keyword evidence="1" id="KW-0472">Membrane</keyword>
<dbReference type="Proteomes" id="UP000253083">
    <property type="component" value="Unassembled WGS sequence"/>
</dbReference>
<feature type="transmembrane region" description="Helical" evidence="1">
    <location>
        <begin position="224"/>
        <end position="244"/>
    </location>
</feature>
<feature type="transmembrane region" description="Helical" evidence="1">
    <location>
        <begin position="132"/>
        <end position="157"/>
    </location>
</feature>
<dbReference type="InParanoid" id="A0A395JEH9"/>
<dbReference type="EMBL" id="QNRT01000010">
    <property type="protein sequence ID" value="RBP47087.1"/>
    <property type="molecule type" value="Genomic_DNA"/>
</dbReference>
<accession>A0A395JEH9</accession>
<evidence type="ECO:0000313" key="4">
    <source>
        <dbReference type="Proteomes" id="UP000253083"/>
    </source>
</evidence>
<evidence type="ECO:0000313" key="3">
    <source>
        <dbReference type="EMBL" id="RBP47087.1"/>
    </source>
</evidence>
<dbReference type="Pfam" id="PF12158">
    <property type="entry name" value="DUF3592"/>
    <property type="match status" value="1"/>
</dbReference>
<gene>
    <name evidence="3" type="ORF">DFR28_11050</name>
</gene>
<protein>
    <submittedName>
        <fullName evidence="3">Uncharacterized protein DUF3592</fullName>
    </submittedName>
</protein>
<feature type="transmembrane region" description="Helical" evidence="1">
    <location>
        <begin position="429"/>
        <end position="449"/>
    </location>
</feature>
<sequence>MKGNWLGVLFFGIFAAAGIGIFLIQGVSMISQSMAAKSWVETPAVLSSHSLAQQRGEDSTTYQARAEYSYLFNGQTYHSDRVHWSTGYDNIGSYQQDMAERLAQISNQGGSFTVWVNPDQPSEAVIDRALRWSMLMFASAFLVMFGGVGVGGLVYTLMNWRSREPIQGASIEQPWQQYKEWNQPSRISNSKLGARAMLAFAVMWNAISSFALVMSIKAISDGDYLALIFLAFPAVGVLLVYLWYRMHRSYQRTGPMPLTMDPFPGSIGGQTGGHIVLSNSSMGRPQQSAVILQCVRRYRSGKHTQQTMIWQRRMIPAWQSTGSGLQASFCFDLDDEADLPISEAPGKIPGIAWRLQFEATLADGQEISREYVDLPVFRTGEKSSIRDPEAHQATSTASLVALDQRIKTVLDLVPVNGGHQLSYPAYTHWAGLVMGAIGLVFVVIGLLIPELVFNIVFPLIGGIVGLAGLAWFGSGLIVRIGPEGITSNRTLFGISLKPKFVPSYSFEELVERKSHSSTSGNKTTQYYTLVAHGRQGERADVARDLKSIEEVEAARKRLLEFMKF</sequence>
<feature type="transmembrane region" description="Helical" evidence="1">
    <location>
        <begin position="455"/>
        <end position="478"/>
    </location>
</feature>
<dbReference type="AlphaFoldDB" id="A0A395JEH9"/>
<dbReference type="InterPro" id="IPR021994">
    <property type="entry name" value="DUF3592"/>
</dbReference>
<dbReference type="OrthoDB" id="6402665at2"/>
<evidence type="ECO:0000256" key="1">
    <source>
        <dbReference type="SAM" id="Phobius"/>
    </source>
</evidence>
<name>A0A395JEH9_9GAMM</name>
<evidence type="ECO:0000259" key="2">
    <source>
        <dbReference type="Pfam" id="PF12158"/>
    </source>
</evidence>
<keyword evidence="4" id="KW-1185">Reference proteome</keyword>
<proteinExistence type="predicted"/>
<organism evidence="3 4">
    <name type="scientific">Arenicella xantha</name>
    <dbReference type="NCBI Taxonomy" id="644221"/>
    <lineage>
        <taxon>Bacteria</taxon>
        <taxon>Pseudomonadati</taxon>
        <taxon>Pseudomonadota</taxon>
        <taxon>Gammaproteobacteria</taxon>
        <taxon>Arenicellales</taxon>
        <taxon>Arenicellaceae</taxon>
        <taxon>Arenicella</taxon>
    </lineage>
</organism>
<feature type="domain" description="DUF3592" evidence="2">
    <location>
        <begin position="45"/>
        <end position="129"/>
    </location>
</feature>
<comment type="caution">
    <text evidence="3">The sequence shown here is derived from an EMBL/GenBank/DDBJ whole genome shotgun (WGS) entry which is preliminary data.</text>
</comment>
<keyword evidence="1" id="KW-0812">Transmembrane</keyword>